<dbReference type="RefSeq" id="WP_303498975.1">
    <property type="nucleotide sequence ID" value="NZ_JAUOPU010000006.1"/>
</dbReference>
<gene>
    <name evidence="4" type="ORF">Q4568_08100</name>
</gene>
<dbReference type="SUPFAM" id="SSF53756">
    <property type="entry name" value="UDP-Glycosyltransferase/glycogen phosphorylase"/>
    <property type="match status" value="1"/>
</dbReference>
<dbReference type="CDD" id="cd03801">
    <property type="entry name" value="GT4_PimA-like"/>
    <property type="match status" value="1"/>
</dbReference>
<dbReference type="InterPro" id="IPR001296">
    <property type="entry name" value="Glyco_trans_1"/>
</dbReference>
<feature type="domain" description="Glycosyl transferase family 1" evidence="3">
    <location>
        <begin position="195"/>
        <end position="346"/>
    </location>
</feature>
<proteinExistence type="predicted"/>
<accession>A0AAW7Y2A8</accession>
<sequence length="372" mass="42639">MKTDLFFVHLYNDYSGSPRVFSDAIDIADDCLNINNKRLFTSNDEGFLSNNKIDNSYIFYKRSSNKVLQIIYFLLSQIHLFLLLSMRLISTRLKHKDINTVVVINTMLPFGAAIAAKLFAHKTIYYVHESHIKPNFLKSFLRFIIETTSDHVIFVSNYLLKAEKFSKPSMKVIYNGLRSDFPSTPTIDSRDKFNSKNVIFSGSLKEYKGVNYVIELSKLMPDFTFILALNCTVYEMDSYFCTMDLPENVTLLSRPKNLNDIYLNGFAVLNLSIPELWTETFGLSILEGMNYGCVPVVPSVGGPVEIVDGNCGLLCDSKDTLRISDFLTNLAHDFTLWKAFSDAAQNRSKRFSYDSFRENLKVLFNTYFLNEK</sequence>
<organism evidence="4 5">
    <name type="scientific">Photobacterium sanguinicancri</name>
    <dbReference type="NCBI Taxonomy" id="875932"/>
    <lineage>
        <taxon>Bacteria</taxon>
        <taxon>Pseudomonadati</taxon>
        <taxon>Pseudomonadota</taxon>
        <taxon>Gammaproteobacteria</taxon>
        <taxon>Vibrionales</taxon>
        <taxon>Vibrionaceae</taxon>
        <taxon>Photobacterium</taxon>
    </lineage>
</organism>
<keyword evidence="2" id="KW-1133">Transmembrane helix</keyword>
<keyword evidence="2" id="KW-0812">Transmembrane</keyword>
<keyword evidence="1 4" id="KW-0808">Transferase</keyword>
<evidence type="ECO:0000313" key="5">
    <source>
        <dbReference type="Proteomes" id="UP001170624"/>
    </source>
</evidence>
<evidence type="ECO:0000256" key="1">
    <source>
        <dbReference type="ARBA" id="ARBA00022679"/>
    </source>
</evidence>
<feature type="transmembrane region" description="Helical" evidence="2">
    <location>
        <begin position="70"/>
        <end position="89"/>
    </location>
</feature>
<comment type="caution">
    <text evidence="4">The sequence shown here is derived from an EMBL/GenBank/DDBJ whole genome shotgun (WGS) entry which is preliminary data.</text>
</comment>
<reference evidence="4" key="1">
    <citation type="submission" date="2023-07" db="EMBL/GenBank/DDBJ databases">
        <title>Genome content predicts the carbon catabolic preferences of heterotrophic bacteria.</title>
        <authorList>
            <person name="Gralka M."/>
        </authorList>
    </citation>
    <scope>NUCLEOTIDE SEQUENCE</scope>
    <source>
        <strain evidence="4">G2M05</strain>
    </source>
</reference>
<dbReference type="AlphaFoldDB" id="A0AAW7Y2A8"/>
<keyword evidence="2" id="KW-0472">Membrane</keyword>
<dbReference type="GO" id="GO:0016757">
    <property type="term" value="F:glycosyltransferase activity"/>
    <property type="evidence" value="ECO:0007669"/>
    <property type="project" value="UniProtKB-KW"/>
</dbReference>
<feature type="transmembrane region" description="Helical" evidence="2">
    <location>
        <begin position="101"/>
        <end position="120"/>
    </location>
</feature>
<keyword evidence="4" id="KW-0328">Glycosyltransferase</keyword>
<dbReference type="PANTHER" id="PTHR46401">
    <property type="entry name" value="GLYCOSYLTRANSFERASE WBBK-RELATED"/>
    <property type="match status" value="1"/>
</dbReference>
<dbReference type="Proteomes" id="UP001170624">
    <property type="component" value="Unassembled WGS sequence"/>
</dbReference>
<name>A0AAW7Y2A8_9GAMM</name>
<dbReference type="Pfam" id="PF00534">
    <property type="entry name" value="Glycos_transf_1"/>
    <property type="match status" value="1"/>
</dbReference>
<evidence type="ECO:0000313" key="4">
    <source>
        <dbReference type="EMBL" id="MDO6542491.1"/>
    </source>
</evidence>
<protein>
    <submittedName>
        <fullName evidence="4">Glycosyltransferase family 4 protein</fullName>
        <ecNumber evidence="4">2.4.-.-</ecNumber>
    </submittedName>
</protein>
<dbReference type="PANTHER" id="PTHR46401:SF2">
    <property type="entry name" value="GLYCOSYLTRANSFERASE WBBK-RELATED"/>
    <property type="match status" value="1"/>
</dbReference>
<evidence type="ECO:0000256" key="2">
    <source>
        <dbReference type="SAM" id="Phobius"/>
    </source>
</evidence>
<evidence type="ECO:0000259" key="3">
    <source>
        <dbReference type="Pfam" id="PF00534"/>
    </source>
</evidence>
<dbReference type="EC" id="2.4.-.-" evidence="4"/>
<dbReference type="Gene3D" id="3.40.50.2000">
    <property type="entry name" value="Glycogen Phosphorylase B"/>
    <property type="match status" value="2"/>
</dbReference>
<dbReference type="EMBL" id="JAUOPU010000006">
    <property type="protein sequence ID" value="MDO6542491.1"/>
    <property type="molecule type" value="Genomic_DNA"/>
</dbReference>